<dbReference type="InterPro" id="IPR051784">
    <property type="entry name" value="Nod_factor_ABC_transporter"/>
</dbReference>
<feature type="transmembrane region" description="Helical" evidence="5">
    <location>
        <begin position="101"/>
        <end position="127"/>
    </location>
</feature>
<organism evidence="7 8">
    <name type="scientific">Anaerosporomusa subterranea</name>
    <dbReference type="NCBI Taxonomy" id="1794912"/>
    <lineage>
        <taxon>Bacteria</taxon>
        <taxon>Bacillati</taxon>
        <taxon>Bacillota</taxon>
        <taxon>Negativicutes</taxon>
        <taxon>Acetonemataceae</taxon>
        <taxon>Anaerosporomusa</taxon>
    </lineage>
</organism>
<evidence type="ECO:0000256" key="1">
    <source>
        <dbReference type="ARBA" id="ARBA00004141"/>
    </source>
</evidence>
<dbReference type="STRING" id="1794912.AXX12_07010"/>
<dbReference type="GO" id="GO:0043190">
    <property type="term" value="C:ATP-binding cassette (ABC) transporter complex"/>
    <property type="evidence" value="ECO:0007669"/>
    <property type="project" value="InterPro"/>
</dbReference>
<reference evidence="7 8" key="1">
    <citation type="submission" date="2016-02" db="EMBL/GenBank/DDBJ databases">
        <title>Anaerosporomusa subterraneum gen. nov., sp. nov., a spore-forming obligate anaerobe isolated from saprolite.</title>
        <authorList>
            <person name="Choi J.K."/>
            <person name="Shah M."/>
            <person name="Yee N."/>
        </authorList>
    </citation>
    <scope>NUCLEOTIDE SEQUENCE [LARGE SCALE GENOMIC DNA]</scope>
    <source>
        <strain evidence="7 8">RU4</strain>
    </source>
</reference>
<dbReference type="OrthoDB" id="9778589at2"/>
<dbReference type="InterPro" id="IPR000412">
    <property type="entry name" value="ABC_2_transport"/>
</dbReference>
<evidence type="ECO:0000313" key="8">
    <source>
        <dbReference type="Proteomes" id="UP000076268"/>
    </source>
</evidence>
<dbReference type="PRINTS" id="PR00164">
    <property type="entry name" value="ABC2TRNSPORT"/>
</dbReference>
<dbReference type="EMBL" id="LSGP01000017">
    <property type="protein sequence ID" value="KYZ76186.1"/>
    <property type="molecule type" value="Genomic_DNA"/>
</dbReference>
<accession>A0A154BQH3</accession>
<dbReference type="AlphaFoldDB" id="A0A154BQH3"/>
<dbReference type="Pfam" id="PF01061">
    <property type="entry name" value="ABC2_membrane"/>
    <property type="match status" value="1"/>
</dbReference>
<keyword evidence="4 5" id="KW-0472">Membrane</keyword>
<comment type="caution">
    <text evidence="7">The sequence shown here is derived from an EMBL/GenBank/DDBJ whole genome shotgun (WGS) entry which is preliminary data.</text>
</comment>
<dbReference type="InterPro" id="IPR013525">
    <property type="entry name" value="ABC2_TM"/>
</dbReference>
<feature type="domain" description="ABC transmembrane type-2" evidence="6">
    <location>
        <begin position="21"/>
        <end position="247"/>
    </location>
</feature>
<comment type="similarity">
    <text evidence="5">Belongs to the ABC-2 integral membrane protein family.</text>
</comment>
<comment type="subcellular location">
    <subcellularLocation>
        <location evidence="5">Cell membrane</location>
        <topology evidence="5">Multi-pass membrane protein</topology>
    </subcellularLocation>
    <subcellularLocation>
        <location evidence="1">Membrane</location>
        <topology evidence="1">Multi-pass membrane protein</topology>
    </subcellularLocation>
</comment>
<dbReference type="PANTHER" id="PTHR43229">
    <property type="entry name" value="NODULATION PROTEIN J"/>
    <property type="match status" value="1"/>
</dbReference>
<sequence>MISALRILGRHMTVFRRTWLSNVMYNCIEPLLYLGSMGFGIGAFVSEMKGLSYIQFVATGMVASSAMFAATFECTYGSFIRLHHQKTFHAMLAAPITVRDVIWGEALFGAVKTVCFGAAILLVITLLGQVNSIWALAIPPFLALPGLAFSFLALAFTGYISNIDYFNYYITLFITPLYLFAGIFFPVDAMPGWLAWAVWLNPLYHVVEVCRALSLGWLASGLLIHAGVLALLATVAAWLAVRLMEKRLIS</sequence>
<protein>
    <recommendedName>
        <fullName evidence="5">Transport permease protein</fullName>
    </recommendedName>
</protein>
<feature type="transmembrane region" description="Helical" evidence="5">
    <location>
        <begin position="53"/>
        <end position="80"/>
    </location>
</feature>
<evidence type="ECO:0000259" key="6">
    <source>
        <dbReference type="PROSITE" id="PS51012"/>
    </source>
</evidence>
<keyword evidence="2 5" id="KW-0812">Transmembrane</keyword>
<dbReference type="RefSeq" id="WP_082816780.1">
    <property type="nucleotide sequence ID" value="NZ_LSGP01000017.1"/>
</dbReference>
<keyword evidence="5" id="KW-1003">Cell membrane</keyword>
<gene>
    <name evidence="7" type="ORF">AXX12_07010</name>
</gene>
<evidence type="ECO:0000256" key="3">
    <source>
        <dbReference type="ARBA" id="ARBA00022989"/>
    </source>
</evidence>
<keyword evidence="5" id="KW-0813">Transport</keyword>
<feature type="transmembrane region" description="Helical" evidence="5">
    <location>
        <begin position="133"/>
        <end position="156"/>
    </location>
</feature>
<keyword evidence="8" id="KW-1185">Reference proteome</keyword>
<evidence type="ECO:0000256" key="2">
    <source>
        <dbReference type="ARBA" id="ARBA00022692"/>
    </source>
</evidence>
<proteinExistence type="inferred from homology"/>
<feature type="transmembrane region" description="Helical" evidence="5">
    <location>
        <begin position="20"/>
        <end position="41"/>
    </location>
</feature>
<dbReference type="PIRSF" id="PIRSF006648">
    <property type="entry name" value="DrrB"/>
    <property type="match status" value="1"/>
</dbReference>
<feature type="transmembrane region" description="Helical" evidence="5">
    <location>
        <begin position="168"/>
        <end position="196"/>
    </location>
</feature>
<dbReference type="InterPro" id="IPR047817">
    <property type="entry name" value="ABC2_TM_bact-type"/>
</dbReference>
<evidence type="ECO:0000256" key="4">
    <source>
        <dbReference type="ARBA" id="ARBA00023136"/>
    </source>
</evidence>
<evidence type="ECO:0000313" key="7">
    <source>
        <dbReference type="EMBL" id="KYZ76186.1"/>
    </source>
</evidence>
<dbReference type="GO" id="GO:0140359">
    <property type="term" value="F:ABC-type transporter activity"/>
    <property type="evidence" value="ECO:0007669"/>
    <property type="project" value="InterPro"/>
</dbReference>
<keyword evidence="3 5" id="KW-1133">Transmembrane helix</keyword>
<dbReference type="PROSITE" id="PS51012">
    <property type="entry name" value="ABC_TM2"/>
    <property type="match status" value="1"/>
</dbReference>
<dbReference type="Proteomes" id="UP000076268">
    <property type="component" value="Unassembled WGS sequence"/>
</dbReference>
<dbReference type="PANTHER" id="PTHR43229:SF2">
    <property type="entry name" value="NODULATION PROTEIN J"/>
    <property type="match status" value="1"/>
</dbReference>
<feature type="transmembrane region" description="Helical" evidence="5">
    <location>
        <begin position="216"/>
        <end position="241"/>
    </location>
</feature>
<name>A0A154BQH3_ANASB</name>
<evidence type="ECO:0000256" key="5">
    <source>
        <dbReference type="RuleBase" id="RU361157"/>
    </source>
</evidence>